<organism evidence="1 2">
    <name type="scientific">Gossypium barbadense</name>
    <name type="common">Sea Island cotton</name>
    <name type="synonym">Hibiscus barbadensis</name>
    <dbReference type="NCBI Taxonomy" id="3634"/>
    <lineage>
        <taxon>Eukaryota</taxon>
        <taxon>Viridiplantae</taxon>
        <taxon>Streptophyta</taxon>
        <taxon>Embryophyta</taxon>
        <taxon>Tracheophyta</taxon>
        <taxon>Spermatophyta</taxon>
        <taxon>Magnoliopsida</taxon>
        <taxon>eudicotyledons</taxon>
        <taxon>Gunneridae</taxon>
        <taxon>Pentapetalae</taxon>
        <taxon>rosids</taxon>
        <taxon>malvids</taxon>
        <taxon>Malvales</taxon>
        <taxon>Malvaceae</taxon>
        <taxon>Malvoideae</taxon>
        <taxon>Gossypium</taxon>
    </lineage>
</organism>
<gene>
    <name evidence="1" type="ORF">GOBAR_AA11610</name>
</gene>
<dbReference type="EMBL" id="KZ663913">
    <property type="protein sequence ID" value="PPS09012.1"/>
    <property type="molecule type" value="Genomic_DNA"/>
</dbReference>
<reference evidence="1 2" key="1">
    <citation type="submission" date="2015-01" db="EMBL/GenBank/DDBJ databases">
        <title>Genome of allotetraploid Gossypium barbadense reveals genomic plasticity and fiber elongation in cotton evolution.</title>
        <authorList>
            <person name="Chen X."/>
            <person name="Liu X."/>
            <person name="Zhao B."/>
            <person name="Zheng H."/>
            <person name="Hu Y."/>
            <person name="Lu G."/>
            <person name="Yang C."/>
            <person name="Chen J."/>
            <person name="Shan C."/>
            <person name="Zhang L."/>
            <person name="Zhou Y."/>
            <person name="Wang L."/>
            <person name="Guo W."/>
            <person name="Bai Y."/>
            <person name="Ruan J."/>
            <person name="Shangguan X."/>
            <person name="Mao Y."/>
            <person name="Jiang J."/>
            <person name="Zhu Y."/>
            <person name="Lei J."/>
            <person name="Kang H."/>
            <person name="Chen S."/>
            <person name="He X."/>
            <person name="Wang R."/>
            <person name="Wang Y."/>
            <person name="Chen J."/>
            <person name="Wang L."/>
            <person name="Yu S."/>
            <person name="Wang B."/>
            <person name="Wei J."/>
            <person name="Song S."/>
            <person name="Lu X."/>
            <person name="Gao Z."/>
            <person name="Gu W."/>
            <person name="Deng X."/>
            <person name="Ma D."/>
            <person name="Wang S."/>
            <person name="Liang W."/>
            <person name="Fang L."/>
            <person name="Cai C."/>
            <person name="Zhu X."/>
            <person name="Zhou B."/>
            <person name="Zhang Y."/>
            <person name="Chen Z."/>
            <person name="Xu S."/>
            <person name="Zhu R."/>
            <person name="Wang S."/>
            <person name="Zhang T."/>
            <person name="Zhao G."/>
        </authorList>
    </citation>
    <scope>NUCLEOTIDE SEQUENCE [LARGE SCALE GENOMIC DNA]</scope>
    <source>
        <strain evidence="2">cv. Xinhai21</strain>
        <tissue evidence="1">Leaf</tissue>
    </source>
</reference>
<name>A0A2P5Y094_GOSBA</name>
<accession>A0A2P5Y094</accession>
<proteinExistence type="predicted"/>
<dbReference type="AlphaFoldDB" id="A0A2P5Y094"/>
<protein>
    <submittedName>
        <fullName evidence="1">Uncharacterized protein</fullName>
    </submittedName>
</protein>
<dbReference type="Proteomes" id="UP000239757">
    <property type="component" value="Unassembled WGS sequence"/>
</dbReference>
<evidence type="ECO:0000313" key="1">
    <source>
        <dbReference type="EMBL" id="PPS09012.1"/>
    </source>
</evidence>
<evidence type="ECO:0000313" key="2">
    <source>
        <dbReference type="Proteomes" id="UP000239757"/>
    </source>
</evidence>
<sequence length="103" mass="11635">MAIGTLHRKGPAEEVRGPIMIENVETFLLIPNFHDEEGASISLDCWDRWFNSINKREIRIRTNPTASTFLELDILILKANVSFSKDAFQVQESDDLGLTDSKG</sequence>